<gene>
    <name evidence="8" type="ORF">CLV93_113105</name>
</gene>
<keyword evidence="3 7" id="KW-0862">Zinc</keyword>
<dbReference type="AlphaFoldDB" id="A0A2P8C774"/>
<dbReference type="GO" id="GO:0000976">
    <property type="term" value="F:transcription cis-regulatory region binding"/>
    <property type="evidence" value="ECO:0007669"/>
    <property type="project" value="TreeGrafter"/>
</dbReference>
<dbReference type="Gene3D" id="1.10.10.10">
    <property type="entry name" value="Winged helix-like DNA-binding domain superfamily/Winged helix DNA-binding domain"/>
    <property type="match status" value="1"/>
</dbReference>
<evidence type="ECO:0000256" key="7">
    <source>
        <dbReference type="PIRSR" id="PIRSR602481-1"/>
    </source>
</evidence>
<keyword evidence="2" id="KW-0678">Repressor</keyword>
<accession>A0A2P8C774</accession>
<feature type="binding site" evidence="7">
    <location>
        <position position="120"/>
    </location>
    <ligand>
        <name>Zn(2+)</name>
        <dbReference type="ChEBI" id="CHEBI:29105"/>
    </ligand>
</feature>
<dbReference type="EMBL" id="PYGC01000013">
    <property type="protein sequence ID" value="PSK80811.1"/>
    <property type="molecule type" value="Genomic_DNA"/>
</dbReference>
<proteinExistence type="inferred from homology"/>
<dbReference type="GO" id="GO:1900376">
    <property type="term" value="P:regulation of secondary metabolite biosynthetic process"/>
    <property type="evidence" value="ECO:0007669"/>
    <property type="project" value="TreeGrafter"/>
</dbReference>
<evidence type="ECO:0000256" key="5">
    <source>
        <dbReference type="ARBA" id="ARBA00023125"/>
    </source>
</evidence>
<feature type="binding site" evidence="7">
    <location>
        <position position="156"/>
    </location>
    <ligand>
        <name>Zn(2+)</name>
        <dbReference type="ChEBI" id="CHEBI:29105"/>
    </ligand>
</feature>
<name>A0A2P8C774_9BACT</name>
<keyword evidence="4" id="KW-0805">Transcription regulation</keyword>
<sequence length="160" mass="18157">MKPFQNISVYLGVEENNVIKEQHPMQETLDQRLTERNIKPTAVRLLVLKAFMAQEAAIGLADLENRFDHADKTTLYRTLKTFEEHKLIHSIDDGTGALKYALCQETCDCTPEDLHVHFLCTVCNKTFCLNDTPIPQINLPTDFSLDSVNMVVKGLCSDCR</sequence>
<evidence type="ECO:0000256" key="1">
    <source>
        <dbReference type="ARBA" id="ARBA00007957"/>
    </source>
</evidence>
<dbReference type="RefSeq" id="WP_246187239.1">
    <property type="nucleotide sequence ID" value="NZ_BLAU01000001.1"/>
</dbReference>
<dbReference type="InterPro" id="IPR036388">
    <property type="entry name" value="WH-like_DNA-bd_sf"/>
</dbReference>
<keyword evidence="6" id="KW-0804">Transcription</keyword>
<dbReference type="Proteomes" id="UP000240621">
    <property type="component" value="Unassembled WGS sequence"/>
</dbReference>
<dbReference type="InterPro" id="IPR043135">
    <property type="entry name" value="Fur_C"/>
</dbReference>
<dbReference type="SUPFAM" id="SSF46785">
    <property type="entry name" value="Winged helix' DNA-binding domain"/>
    <property type="match status" value="1"/>
</dbReference>
<dbReference type="InterPro" id="IPR036390">
    <property type="entry name" value="WH_DNA-bd_sf"/>
</dbReference>
<keyword evidence="5" id="KW-0238">DNA-binding</keyword>
<dbReference type="GO" id="GO:0003700">
    <property type="term" value="F:DNA-binding transcription factor activity"/>
    <property type="evidence" value="ECO:0007669"/>
    <property type="project" value="InterPro"/>
</dbReference>
<comment type="caution">
    <text evidence="8">The sequence shown here is derived from an EMBL/GenBank/DDBJ whole genome shotgun (WGS) entry which is preliminary data.</text>
</comment>
<dbReference type="PANTHER" id="PTHR33202:SF22">
    <property type="entry name" value="HYDROGEN PEROXIDE SENSITIVE REPRESSOR"/>
    <property type="match status" value="1"/>
</dbReference>
<comment type="similarity">
    <text evidence="1">Belongs to the Fur family.</text>
</comment>
<feature type="binding site" evidence="7">
    <location>
        <position position="159"/>
    </location>
    <ligand>
        <name>Zn(2+)</name>
        <dbReference type="ChEBI" id="CHEBI:29105"/>
    </ligand>
</feature>
<organism evidence="8 9">
    <name type="scientific">Prolixibacter denitrificans</name>
    <dbReference type="NCBI Taxonomy" id="1541063"/>
    <lineage>
        <taxon>Bacteria</taxon>
        <taxon>Pseudomonadati</taxon>
        <taxon>Bacteroidota</taxon>
        <taxon>Bacteroidia</taxon>
        <taxon>Marinilabiliales</taxon>
        <taxon>Prolixibacteraceae</taxon>
        <taxon>Prolixibacter</taxon>
    </lineage>
</organism>
<keyword evidence="7" id="KW-0479">Metal-binding</keyword>
<evidence type="ECO:0000256" key="2">
    <source>
        <dbReference type="ARBA" id="ARBA00022491"/>
    </source>
</evidence>
<evidence type="ECO:0000256" key="4">
    <source>
        <dbReference type="ARBA" id="ARBA00023015"/>
    </source>
</evidence>
<evidence type="ECO:0000256" key="6">
    <source>
        <dbReference type="ARBA" id="ARBA00023163"/>
    </source>
</evidence>
<dbReference type="Pfam" id="PF01475">
    <property type="entry name" value="FUR"/>
    <property type="match status" value="1"/>
</dbReference>
<evidence type="ECO:0000313" key="9">
    <source>
        <dbReference type="Proteomes" id="UP000240621"/>
    </source>
</evidence>
<dbReference type="GO" id="GO:0008270">
    <property type="term" value="F:zinc ion binding"/>
    <property type="evidence" value="ECO:0007669"/>
    <property type="project" value="TreeGrafter"/>
</dbReference>
<dbReference type="PANTHER" id="PTHR33202">
    <property type="entry name" value="ZINC UPTAKE REGULATION PROTEIN"/>
    <property type="match status" value="1"/>
</dbReference>
<evidence type="ECO:0000313" key="8">
    <source>
        <dbReference type="EMBL" id="PSK80811.1"/>
    </source>
</evidence>
<dbReference type="InterPro" id="IPR002481">
    <property type="entry name" value="FUR"/>
</dbReference>
<evidence type="ECO:0000256" key="3">
    <source>
        <dbReference type="ARBA" id="ARBA00022833"/>
    </source>
</evidence>
<dbReference type="GO" id="GO:0045892">
    <property type="term" value="P:negative regulation of DNA-templated transcription"/>
    <property type="evidence" value="ECO:0007669"/>
    <property type="project" value="TreeGrafter"/>
</dbReference>
<feature type="binding site" evidence="7">
    <location>
        <position position="123"/>
    </location>
    <ligand>
        <name>Zn(2+)</name>
        <dbReference type="ChEBI" id="CHEBI:29105"/>
    </ligand>
</feature>
<reference evidence="8 9" key="1">
    <citation type="submission" date="2018-03" db="EMBL/GenBank/DDBJ databases">
        <title>Genomic Encyclopedia of Archaeal and Bacterial Type Strains, Phase II (KMG-II): from individual species to whole genera.</title>
        <authorList>
            <person name="Goeker M."/>
        </authorList>
    </citation>
    <scope>NUCLEOTIDE SEQUENCE [LARGE SCALE GENOMIC DNA]</scope>
    <source>
        <strain evidence="8 9">DSM 27267</strain>
    </source>
</reference>
<comment type="cofactor">
    <cofactor evidence="7">
        <name>Zn(2+)</name>
        <dbReference type="ChEBI" id="CHEBI:29105"/>
    </cofactor>
    <text evidence="7">Binds 1 zinc ion per subunit.</text>
</comment>
<protein>
    <submittedName>
        <fullName evidence="8">Fur family ferric uptake transcriptional regulator</fullName>
    </submittedName>
</protein>
<dbReference type="Gene3D" id="3.30.1490.190">
    <property type="match status" value="1"/>
</dbReference>